<dbReference type="GeneID" id="98673673"/>
<dbReference type="Pfam" id="PF10988">
    <property type="entry name" value="DUF2807"/>
    <property type="match status" value="1"/>
</dbReference>
<sequence>MKKILLIFVILGALASVAGCILGLSASEVLASPNRINGSGNLIDRTIPAPDFETVSSACGVTVLITDDNTDRIRIEADDNLMEYVVVEERQGTLRVALDQGRKGARSVSNAHVTVTVPSNGKIRALKASSASQIVCRTALGADDFSIETSSAAKVEAAVKAGKCSLDASSASKIVAALDVEECRADASSAAKITLSGKAAQFRANLSSAAKLSADELDAATCSIDTSSGSKASVHCSGTLRANASSGSSIRYSGDCSTHLSKSSGGSIRN</sequence>
<evidence type="ECO:0000313" key="3">
    <source>
        <dbReference type="EMBL" id="BBL07048.1"/>
    </source>
</evidence>
<dbReference type="Gene3D" id="2.160.20.120">
    <property type="match status" value="1"/>
</dbReference>
<dbReference type="RefSeq" id="WP_141429027.1">
    <property type="nucleotide sequence ID" value="NZ_AP019736.1"/>
</dbReference>
<gene>
    <name evidence="3" type="ORF">A5CPEGH6_16860</name>
</gene>
<evidence type="ECO:0000259" key="2">
    <source>
        <dbReference type="Pfam" id="PF10988"/>
    </source>
</evidence>
<dbReference type="EMBL" id="AP019736">
    <property type="protein sequence ID" value="BBL07048.1"/>
    <property type="molecule type" value="Genomic_DNA"/>
</dbReference>
<keyword evidence="4" id="KW-1185">Reference proteome</keyword>
<dbReference type="OrthoDB" id="1005036at2"/>
<dbReference type="InterPro" id="IPR021255">
    <property type="entry name" value="DUF2807"/>
</dbReference>
<dbReference type="Proteomes" id="UP000319374">
    <property type="component" value="Chromosome"/>
</dbReference>
<evidence type="ECO:0000256" key="1">
    <source>
        <dbReference type="SAM" id="MobiDB-lite"/>
    </source>
</evidence>
<dbReference type="KEGG" id="ada:A5CPEGH6_16860"/>
<dbReference type="AlphaFoldDB" id="A0A4Y1X3X6"/>
<reference evidence="4" key="1">
    <citation type="submission" date="2019-06" db="EMBL/GenBank/DDBJ databases">
        <title>Alistipes onderdonkii subsp. vulgaris subsp. nov., Alistipes dispar sp. nov. and Alistipes communis sp. nov., isolated from human faeces, and creation of Alistipes onderdonkii subsp. onderdonkii subsp. nov.</title>
        <authorList>
            <person name="Sakamoto M."/>
            <person name="Ikeyama N."/>
            <person name="Ogata Y."/>
            <person name="Suda W."/>
            <person name="Iino T."/>
            <person name="Hattori M."/>
            <person name="Ohkuma M."/>
        </authorList>
    </citation>
    <scope>NUCLEOTIDE SEQUENCE [LARGE SCALE GENOMIC DNA]</scope>
    <source>
        <strain evidence="4">5CPEGH6</strain>
    </source>
</reference>
<proteinExistence type="predicted"/>
<dbReference type="PROSITE" id="PS51257">
    <property type="entry name" value="PROKAR_LIPOPROTEIN"/>
    <property type="match status" value="1"/>
</dbReference>
<organism evidence="3 4">
    <name type="scientific">Alistipes dispar</name>
    <dbReference type="NCBI Taxonomy" id="2585119"/>
    <lineage>
        <taxon>Bacteria</taxon>
        <taxon>Pseudomonadati</taxon>
        <taxon>Bacteroidota</taxon>
        <taxon>Bacteroidia</taxon>
        <taxon>Bacteroidales</taxon>
        <taxon>Rikenellaceae</taxon>
        <taxon>Alistipes</taxon>
    </lineage>
</organism>
<feature type="region of interest" description="Disordered" evidence="1">
    <location>
        <begin position="244"/>
        <end position="270"/>
    </location>
</feature>
<accession>A0A4Y1X3X6</accession>
<feature type="domain" description="Putative auto-transporter adhesin head GIN" evidence="2">
    <location>
        <begin position="51"/>
        <end position="255"/>
    </location>
</feature>
<name>A0A4Y1X3X6_9BACT</name>
<protein>
    <submittedName>
        <fullName evidence="3">Lipoprotein</fullName>
    </submittedName>
</protein>
<keyword evidence="3" id="KW-0449">Lipoprotein</keyword>
<evidence type="ECO:0000313" key="4">
    <source>
        <dbReference type="Proteomes" id="UP000319374"/>
    </source>
</evidence>